<accession>A0AAU7V896</accession>
<evidence type="ECO:0000313" key="2">
    <source>
        <dbReference type="EMBL" id="XBW08224.1"/>
    </source>
</evidence>
<organism evidence="2">
    <name type="scientific">Scrofimicrobium appendicitidis</name>
    <dbReference type="NCBI Taxonomy" id="3079930"/>
    <lineage>
        <taxon>Bacteria</taxon>
        <taxon>Bacillati</taxon>
        <taxon>Actinomycetota</taxon>
        <taxon>Actinomycetes</taxon>
        <taxon>Actinomycetales</taxon>
        <taxon>Actinomycetaceae</taxon>
        <taxon>Scrofimicrobium</taxon>
    </lineage>
</organism>
<evidence type="ECO:0008006" key="3">
    <source>
        <dbReference type="Google" id="ProtNLM"/>
    </source>
</evidence>
<dbReference type="KEGG" id="sapp:SAC06_01305"/>
<evidence type="ECO:0000256" key="1">
    <source>
        <dbReference type="SAM" id="Phobius"/>
    </source>
</evidence>
<feature type="transmembrane region" description="Helical" evidence="1">
    <location>
        <begin position="12"/>
        <end position="33"/>
    </location>
</feature>
<dbReference type="EMBL" id="CP138335">
    <property type="protein sequence ID" value="XBW08224.1"/>
    <property type="molecule type" value="Genomic_DNA"/>
</dbReference>
<keyword evidence="1" id="KW-0472">Membrane</keyword>
<proteinExistence type="predicted"/>
<dbReference type="RefSeq" id="WP_350258423.1">
    <property type="nucleotide sequence ID" value="NZ_CP138335.1"/>
</dbReference>
<name>A0AAU7V896_9ACTO</name>
<keyword evidence="1" id="KW-1133">Transmembrane helix</keyword>
<keyword evidence="1" id="KW-0812">Transmembrane</keyword>
<reference evidence="2" key="1">
    <citation type="submission" date="2023-11" db="EMBL/GenBank/DDBJ databases">
        <title>Scrofimicrobium hongkongense sp. nov., isolated from a patient with peritonitis.</title>
        <authorList>
            <person name="Lao H.Y."/>
            <person name="Wong A.Y.P."/>
            <person name="Ng T.L."/>
            <person name="Wong R.Y.L."/>
            <person name="Yau M.C.Y."/>
            <person name="Lam J.Y.W."/>
            <person name="Siu G.K.H."/>
        </authorList>
    </citation>
    <scope>NUCLEOTIDE SEQUENCE</scope>
    <source>
        <strain evidence="2">R131</strain>
    </source>
</reference>
<protein>
    <recommendedName>
        <fullName evidence="3">DUF4381 domain-containing protein</fullName>
    </recommendedName>
</protein>
<sequence length="143" mass="15942">MREPILYPNWVWVISVTLVVVSLAVTLALLVAYRRSQVRPELVLRSLDQRVRERYLRQIAEVEAGHLGAREAHLALSALIRAAASERLRANVEAMTVAEVQAVGWPALTEALRWCEPPSFGAVEPPAQLIETGLTLARRVVEQ</sequence>
<dbReference type="AlphaFoldDB" id="A0AAU7V896"/>
<gene>
    <name evidence="2" type="ORF">SAC06_01305</name>
</gene>